<keyword evidence="1" id="KW-0489">Methyltransferase</keyword>
<gene>
    <name evidence="1" type="ORF">GQE99_13830</name>
</gene>
<accession>A0A845M8A5</accession>
<dbReference type="SUPFAM" id="SSF53335">
    <property type="entry name" value="S-adenosyl-L-methionine-dependent methyltransferases"/>
    <property type="match status" value="1"/>
</dbReference>
<dbReference type="PANTHER" id="PTHR43861">
    <property type="entry name" value="TRANS-ACONITATE 2-METHYLTRANSFERASE-RELATED"/>
    <property type="match status" value="1"/>
</dbReference>
<proteinExistence type="predicted"/>
<dbReference type="PANTHER" id="PTHR43861:SF1">
    <property type="entry name" value="TRANS-ACONITATE 2-METHYLTRANSFERASE"/>
    <property type="match status" value="1"/>
</dbReference>
<keyword evidence="2" id="KW-1185">Reference proteome</keyword>
<dbReference type="GO" id="GO:0030798">
    <property type="term" value="F:trans-aconitate 2-methyltransferase activity"/>
    <property type="evidence" value="ECO:0007669"/>
    <property type="project" value="InterPro"/>
</dbReference>
<sequence length="264" mass="28960">MSDPSAQDWDPGAYQRFRGLRLRPALELLAQVGALPPGPVVDLGCGAGAAAEALSARYPGRELVGVDTSETMLAEAEAGGLYDQLTRDDAAEWVPSTPPALIFSNALAHWLDDHEALFARWSACLAPGGTLAVQMPRQFDEPSHRLLRDLAEDMFPDRFDFTGWTPPVARPLAYAGMLAELGQAMVWETCYVQDLPAVDEGHPVRHFTGSTAMRPFLAALGERESARFVAAYDTMLAREYPLRPDGSVHFPFNRVFFVLETDKP</sequence>
<keyword evidence="1" id="KW-0808">Transferase</keyword>
<dbReference type="GO" id="GO:0032259">
    <property type="term" value="P:methylation"/>
    <property type="evidence" value="ECO:0007669"/>
    <property type="project" value="UniProtKB-KW"/>
</dbReference>
<reference evidence="1 2" key="1">
    <citation type="submission" date="2019-12" db="EMBL/GenBank/DDBJ databases">
        <title>Maritimibacter sp. nov. sp. isolated from sea sand.</title>
        <authorList>
            <person name="Kim J."/>
            <person name="Jeong S.E."/>
            <person name="Jung H.S."/>
            <person name="Jeon C.O."/>
        </authorList>
    </citation>
    <scope>NUCLEOTIDE SEQUENCE [LARGE SCALE GENOMIC DNA]</scope>
    <source>
        <strain evidence="1 2">DP07</strain>
    </source>
</reference>
<dbReference type="RefSeq" id="WP_161352217.1">
    <property type="nucleotide sequence ID" value="NZ_WTUX01000017.1"/>
</dbReference>
<organism evidence="1 2">
    <name type="scientific">Maritimibacter harenae</name>
    <dbReference type="NCBI Taxonomy" id="2606218"/>
    <lineage>
        <taxon>Bacteria</taxon>
        <taxon>Pseudomonadati</taxon>
        <taxon>Pseudomonadota</taxon>
        <taxon>Alphaproteobacteria</taxon>
        <taxon>Rhodobacterales</taxon>
        <taxon>Roseobacteraceae</taxon>
        <taxon>Maritimibacter</taxon>
    </lineage>
</organism>
<dbReference type="Gene3D" id="3.40.50.150">
    <property type="entry name" value="Vaccinia Virus protein VP39"/>
    <property type="match status" value="1"/>
</dbReference>
<dbReference type="EMBL" id="WTUX01000017">
    <property type="protein sequence ID" value="MZR14097.1"/>
    <property type="molecule type" value="Genomic_DNA"/>
</dbReference>
<evidence type="ECO:0000313" key="1">
    <source>
        <dbReference type="EMBL" id="MZR14097.1"/>
    </source>
</evidence>
<dbReference type="Pfam" id="PF13489">
    <property type="entry name" value="Methyltransf_23"/>
    <property type="match status" value="1"/>
</dbReference>
<dbReference type="Proteomes" id="UP000467322">
    <property type="component" value="Unassembled WGS sequence"/>
</dbReference>
<protein>
    <submittedName>
        <fullName evidence="1">Methyltransferase domain-containing protein</fullName>
    </submittedName>
</protein>
<name>A0A845M8A5_9RHOB</name>
<dbReference type="Gene3D" id="1.10.150.290">
    <property type="entry name" value="S-adenosyl-L-methionine-dependent methyltransferases"/>
    <property type="match status" value="1"/>
</dbReference>
<evidence type="ECO:0000313" key="2">
    <source>
        <dbReference type="Proteomes" id="UP000467322"/>
    </source>
</evidence>
<dbReference type="InterPro" id="IPR029063">
    <property type="entry name" value="SAM-dependent_MTases_sf"/>
</dbReference>
<comment type="caution">
    <text evidence="1">The sequence shown here is derived from an EMBL/GenBank/DDBJ whole genome shotgun (WGS) entry which is preliminary data.</text>
</comment>
<dbReference type="AlphaFoldDB" id="A0A845M8A5"/>
<dbReference type="InterPro" id="IPR023149">
    <property type="entry name" value="Trans_acon_MeTrfase_C"/>
</dbReference>